<proteinExistence type="predicted"/>
<accession>A0A1R3RYE7</accession>
<dbReference type="VEuPathDB" id="FungiDB:ASPCADRAFT_33032"/>
<reference evidence="3" key="1">
    <citation type="journal article" date="2017" name="Genome Biol.">
        <title>Comparative genomics reveals high biological diversity and specific adaptations in the industrially and medically important fungal genus Aspergillus.</title>
        <authorList>
            <person name="de Vries R.P."/>
            <person name="Riley R."/>
            <person name="Wiebenga A."/>
            <person name="Aguilar-Osorio G."/>
            <person name="Amillis S."/>
            <person name="Uchima C.A."/>
            <person name="Anderluh G."/>
            <person name="Asadollahi M."/>
            <person name="Askin M."/>
            <person name="Barry K."/>
            <person name="Battaglia E."/>
            <person name="Bayram O."/>
            <person name="Benocci T."/>
            <person name="Braus-Stromeyer S.A."/>
            <person name="Caldana C."/>
            <person name="Canovas D."/>
            <person name="Cerqueira G.C."/>
            <person name="Chen F."/>
            <person name="Chen W."/>
            <person name="Choi C."/>
            <person name="Clum A."/>
            <person name="Dos Santos R.A."/>
            <person name="Damasio A.R."/>
            <person name="Diallinas G."/>
            <person name="Emri T."/>
            <person name="Fekete E."/>
            <person name="Flipphi M."/>
            <person name="Freyberg S."/>
            <person name="Gallo A."/>
            <person name="Gournas C."/>
            <person name="Habgood R."/>
            <person name="Hainaut M."/>
            <person name="Harispe M.L."/>
            <person name="Henrissat B."/>
            <person name="Hilden K.S."/>
            <person name="Hope R."/>
            <person name="Hossain A."/>
            <person name="Karabika E."/>
            <person name="Karaffa L."/>
            <person name="Karanyi Z."/>
            <person name="Krasevec N."/>
            <person name="Kuo A."/>
            <person name="Kusch H."/>
            <person name="LaButti K."/>
            <person name="Lagendijk E.L."/>
            <person name="Lapidus A."/>
            <person name="Levasseur A."/>
            <person name="Lindquist E."/>
            <person name="Lipzen A."/>
            <person name="Logrieco A.F."/>
            <person name="MacCabe A."/>
            <person name="Maekelae M.R."/>
            <person name="Malavazi I."/>
            <person name="Melin P."/>
            <person name="Meyer V."/>
            <person name="Mielnichuk N."/>
            <person name="Miskei M."/>
            <person name="Molnar A.P."/>
            <person name="Mule G."/>
            <person name="Ngan C.Y."/>
            <person name="Orejas M."/>
            <person name="Orosz E."/>
            <person name="Ouedraogo J.P."/>
            <person name="Overkamp K.M."/>
            <person name="Park H.-S."/>
            <person name="Perrone G."/>
            <person name="Piumi F."/>
            <person name="Punt P.J."/>
            <person name="Ram A.F."/>
            <person name="Ramon A."/>
            <person name="Rauscher S."/>
            <person name="Record E."/>
            <person name="Riano-Pachon D.M."/>
            <person name="Robert V."/>
            <person name="Roehrig J."/>
            <person name="Ruller R."/>
            <person name="Salamov A."/>
            <person name="Salih N.S."/>
            <person name="Samson R.A."/>
            <person name="Sandor E."/>
            <person name="Sanguinetti M."/>
            <person name="Schuetze T."/>
            <person name="Sepcic K."/>
            <person name="Shelest E."/>
            <person name="Sherlock G."/>
            <person name="Sophianopoulou V."/>
            <person name="Squina F.M."/>
            <person name="Sun H."/>
            <person name="Susca A."/>
            <person name="Todd R.B."/>
            <person name="Tsang A."/>
            <person name="Unkles S.E."/>
            <person name="van de Wiele N."/>
            <person name="van Rossen-Uffink D."/>
            <person name="Oliveira J.V."/>
            <person name="Vesth T.C."/>
            <person name="Visser J."/>
            <person name="Yu J.-H."/>
            <person name="Zhou M."/>
            <person name="Andersen M.R."/>
            <person name="Archer D.B."/>
            <person name="Baker S.E."/>
            <person name="Benoit I."/>
            <person name="Brakhage A.A."/>
            <person name="Braus G.H."/>
            <person name="Fischer R."/>
            <person name="Frisvad J.C."/>
            <person name="Goldman G.H."/>
            <person name="Houbraken J."/>
            <person name="Oakley B."/>
            <person name="Pocsi I."/>
            <person name="Scazzocchio C."/>
            <person name="Seiboth B."/>
            <person name="vanKuyk P.A."/>
            <person name="Wortman J."/>
            <person name="Dyer P.S."/>
            <person name="Grigoriev I.V."/>
        </authorList>
    </citation>
    <scope>NUCLEOTIDE SEQUENCE [LARGE SCALE GENOMIC DNA]</scope>
    <source>
        <strain evidence="3">ITEM 5010</strain>
    </source>
</reference>
<gene>
    <name evidence="2" type="ORF">ASPCADRAFT_33032</name>
</gene>
<dbReference type="OMA" id="SWIWWDP"/>
<organism evidence="2 3">
    <name type="scientific">Aspergillus carbonarius (strain ITEM 5010)</name>
    <dbReference type="NCBI Taxonomy" id="602072"/>
    <lineage>
        <taxon>Eukaryota</taxon>
        <taxon>Fungi</taxon>
        <taxon>Dikarya</taxon>
        <taxon>Ascomycota</taxon>
        <taxon>Pezizomycotina</taxon>
        <taxon>Eurotiomycetes</taxon>
        <taxon>Eurotiomycetidae</taxon>
        <taxon>Eurotiales</taxon>
        <taxon>Aspergillaceae</taxon>
        <taxon>Aspergillus</taxon>
        <taxon>Aspergillus subgen. Circumdati</taxon>
    </lineage>
</organism>
<dbReference type="STRING" id="602072.A0A1R3RYE7"/>
<dbReference type="EMBL" id="KV907494">
    <property type="protein sequence ID" value="OOF99526.1"/>
    <property type="molecule type" value="Genomic_DNA"/>
</dbReference>
<dbReference type="Proteomes" id="UP000188318">
    <property type="component" value="Unassembled WGS sequence"/>
</dbReference>
<protein>
    <submittedName>
        <fullName evidence="2">Uncharacterized protein</fullName>
    </submittedName>
</protein>
<evidence type="ECO:0000313" key="2">
    <source>
        <dbReference type="EMBL" id="OOF99526.1"/>
    </source>
</evidence>
<dbReference type="AlphaFoldDB" id="A0A1R3RYE7"/>
<evidence type="ECO:0000313" key="3">
    <source>
        <dbReference type="Proteomes" id="UP000188318"/>
    </source>
</evidence>
<feature type="non-terminal residue" evidence="2">
    <location>
        <position position="1"/>
    </location>
</feature>
<evidence type="ECO:0000256" key="1">
    <source>
        <dbReference type="SAM" id="MobiDB-lite"/>
    </source>
</evidence>
<keyword evidence="3" id="KW-1185">Reference proteome</keyword>
<feature type="non-terminal residue" evidence="2">
    <location>
        <position position="605"/>
    </location>
</feature>
<name>A0A1R3RYE7_ASPC5</name>
<feature type="region of interest" description="Disordered" evidence="1">
    <location>
        <begin position="303"/>
        <end position="323"/>
    </location>
</feature>
<dbReference type="OrthoDB" id="5346728at2759"/>
<sequence length="605" mass="69714">KYVKKICGWAAWTSSNNDYRWAWWDPGQKELNRFRKGRRPLRWMPTWVKSYSYIAADTIWNPGPPHHGGNTMSNLSRRSASLTAMTGALSANHTLERARRQMDYLSRMSIATSLSIQLYLQHDCRQQSIRKNRIRSHQDNFARKSNFERSRLYFLSSGSTGLYQSYRSVRANVSCSDLADRGSIIAHSLSLPCLFSQHTKFRGSSSFLDSLQTTNTVAIHSRSSQKLELSRKYQVWSTWMELQQPEYTKLLRPPPGTPRTELLASTSSDQLPITPLIKQAWNGATGSSSADSTKLIVLDPSRRGHVEKGGPAGNPIPSFGPKTRSSAAYLRSQLRLQYHSMASNPYDQALSSSRGGLARQKKLLRMRRSDKKEIRKDKDRKLTRPLTAKVSIQELSNWEIQFIDGLDRKLEWLYNQLSPGRRPYHFAMLANHWLNKETWIVIDPPTRVSIDARRQLGDPRFNVPYPNTDWTPKPKYPKVRHKAVYTPRIDSWRAAVNRNRQVSGLHNIVQAFQLYDDPADNPPDGKVDPSCWILRKPPQGFHMSTRQKQVYYEGGAGWQETLDDWQKVRRGYRIQKAIHEGRVNRTRAREIALGISRYYRMVAAK</sequence>